<organism evidence="1 2">
    <name type="scientific">Pygocentrus nattereri</name>
    <name type="common">Red-bellied piranha</name>
    <dbReference type="NCBI Taxonomy" id="42514"/>
    <lineage>
        <taxon>Eukaryota</taxon>
        <taxon>Metazoa</taxon>
        <taxon>Chordata</taxon>
        <taxon>Craniata</taxon>
        <taxon>Vertebrata</taxon>
        <taxon>Euteleostomi</taxon>
        <taxon>Actinopterygii</taxon>
        <taxon>Neopterygii</taxon>
        <taxon>Teleostei</taxon>
        <taxon>Ostariophysi</taxon>
        <taxon>Characiformes</taxon>
        <taxon>Characoidei</taxon>
        <taxon>Pygocentrus</taxon>
    </lineage>
</organism>
<protein>
    <submittedName>
        <fullName evidence="1">Uncharacterized protein</fullName>
    </submittedName>
</protein>
<reference evidence="1" key="2">
    <citation type="submission" date="2025-08" db="UniProtKB">
        <authorList>
            <consortium name="Ensembl"/>
        </authorList>
    </citation>
    <scope>IDENTIFICATION</scope>
</reference>
<dbReference type="Proteomes" id="UP001501920">
    <property type="component" value="Chromosome 10"/>
</dbReference>
<name>A0AAR2K720_PYGNA</name>
<dbReference type="Ensembl" id="ENSPNAT00000080713.1">
    <property type="protein sequence ID" value="ENSPNAP00000060060.1"/>
    <property type="gene ID" value="ENSPNAG00000008747.2"/>
</dbReference>
<proteinExistence type="predicted"/>
<keyword evidence="2" id="KW-1185">Reference proteome</keyword>
<reference evidence="1 2" key="1">
    <citation type="submission" date="2020-10" db="EMBL/GenBank/DDBJ databases">
        <title>Pygocentrus nattereri (red-bellied piranha) genome, fPygNat1, primary haplotype.</title>
        <authorList>
            <person name="Myers G."/>
            <person name="Meyer A."/>
            <person name="Karagic N."/>
            <person name="Pippel M."/>
            <person name="Winkler S."/>
            <person name="Tracey A."/>
            <person name="Wood J."/>
            <person name="Formenti G."/>
            <person name="Howe K."/>
            <person name="Fedrigo O."/>
            <person name="Jarvis E.D."/>
        </authorList>
    </citation>
    <scope>NUCLEOTIDE SEQUENCE [LARGE SCALE GENOMIC DNA]</scope>
</reference>
<evidence type="ECO:0000313" key="1">
    <source>
        <dbReference type="Ensembl" id="ENSPNAP00000060060.1"/>
    </source>
</evidence>
<accession>A0AAR2K720</accession>
<reference evidence="1" key="3">
    <citation type="submission" date="2025-09" db="UniProtKB">
        <authorList>
            <consortium name="Ensembl"/>
        </authorList>
    </citation>
    <scope>IDENTIFICATION</scope>
</reference>
<dbReference type="AlphaFoldDB" id="A0AAR2K720"/>
<sequence>LEVSQVICSSMWFGFVIIVQTVDQADDLPISQIKLPVKCWGCKWLYHRKCLCKKKMYRSFSVLIEEHSTSDDPATICNKIIKSMYVGLYYVFGNDNRIKNKVVW</sequence>
<evidence type="ECO:0000313" key="2">
    <source>
        <dbReference type="Proteomes" id="UP001501920"/>
    </source>
</evidence>